<feature type="region of interest" description="Disordered" evidence="1">
    <location>
        <begin position="89"/>
        <end position="110"/>
    </location>
</feature>
<keyword evidence="2" id="KW-0812">Transmembrane</keyword>
<evidence type="ECO:0000259" key="3">
    <source>
        <dbReference type="Pfam" id="PF17173"/>
    </source>
</evidence>
<dbReference type="InterPro" id="IPR033435">
    <property type="entry name" value="DUF5129"/>
</dbReference>
<accession>A0A364V7C7</accession>
<dbReference type="Pfam" id="PF17173">
    <property type="entry name" value="DUF5129"/>
    <property type="match status" value="1"/>
</dbReference>
<dbReference type="EMBL" id="QHCV01000017">
    <property type="protein sequence ID" value="RAV32570.1"/>
    <property type="molecule type" value="Genomic_DNA"/>
</dbReference>
<evidence type="ECO:0000256" key="2">
    <source>
        <dbReference type="SAM" id="Phobius"/>
    </source>
</evidence>
<gene>
    <name evidence="4" type="ORF">DLJ54_02670</name>
</gene>
<evidence type="ECO:0000313" key="4">
    <source>
        <dbReference type="EMBL" id="RAV32570.1"/>
    </source>
</evidence>
<evidence type="ECO:0000256" key="1">
    <source>
        <dbReference type="SAM" id="MobiDB-lite"/>
    </source>
</evidence>
<name>A0A364V7C7_9CORY</name>
<keyword evidence="2" id="KW-1133">Transmembrane helix</keyword>
<feature type="domain" description="DUF5129" evidence="3">
    <location>
        <begin position="155"/>
        <end position="251"/>
    </location>
</feature>
<comment type="caution">
    <text evidence="4">The sequence shown here is derived from an EMBL/GenBank/DDBJ whole genome shotgun (WGS) entry which is preliminary data.</text>
</comment>
<feature type="transmembrane region" description="Helical" evidence="2">
    <location>
        <begin position="61"/>
        <end position="80"/>
    </location>
</feature>
<reference evidence="4 5" key="1">
    <citation type="journal article" date="2018" name="Syst. Appl. Microbiol.">
        <title>Corynebacterium heidelbergense sp. nov., isolated from the preen glands of Egyptian geese (Alopochen aegyptiacus).</title>
        <authorList>
            <person name="Braun M.S."/>
            <person name="Wang E."/>
            <person name="Zimmermann S."/>
            <person name="Wink M."/>
        </authorList>
    </citation>
    <scope>NUCLEOTIDE SEQUENCE [LARGE SCALE GENOMIC DNA]</scope>
    <source>
        <strain evidence="4 5">647</strain>
    </source>
</reference>
<organism evidence="4 5">
    <name type="scientific">Corynebacterium heidelbergense</name>
    <dbReference type="NCBI Taxonomy" id="2055947"/>
    <lineage>
        <taxon>Bacteria</taxon>
        <taxon>Bacillati</taxon>
        <taxon>Actinomycetota</taxon>
        <taxon>Actinomycetes</taxon>
        <taxon>Mycobacteriales</taxon>
        <taxon>Corynebacteriaceae</taxon>
        <taxon>Corynebacterium</taxon>
    </lineage>
</organism>
<feature type="compositionally biased region" description="Low complexity" evidence="1">
    <location>
        <begin position="530"/>
        <end position="552"/>
    </location>
</feature>
<sequence>MAKSCFARRLSSCSCRRAKKPLPNDSCHPNVTGETTPDAVGVTLVSKTPQPKRRRFRTVRAVFLGFCFALLIAVGGPVLYGATPDLPGGSPASAATTAPGSTATADPASGHFDPARVHVQDEALALGIGGYSDLVDKTAALSFPSSVISVTYVILPPSQDELEAHLLSWAQQSDPSVLAAGTNSSTKWASGALIIAVEPSSRHNGIFCGTDVCSALGLNNSAHLTESLEAMKPGLRDQNYVEGLVGGARAALAPSSDQGSSFLGSDHFFSLVVGLFIVVFVFIGLVWIIIIVQIVKLLTHSGADKTENLRSSVAELRVLTPAVERGLPTATSQLRSLTGPLVDPAYHQSWQDIQARASGATTRVTALGLGDQPSRRDLRRRRREIKELYDAVTVADRAERQIALLSGLETGDPNARLEAIFGFRADVERARVSDYSHPARPHLADVQARLDWLRDHPDDELFLHRLAETLEKYWEALQLVAQRMRSLRLNRHVPPGLGSENWHVGSGAFGGFVTFAVLERWHAKDRSPNSWDSSGSMSSFSSSDSSSSSSSDSGGGSSSY</sequence>
<dbReference type="Proteomes" id="UP000251577">
    <property type="component" value="Unassembled WGS sequence"/>
</dbReference>
<protein>
    <recommendedName>
        <fullName evidence="3">DUF5129 domain-containing protein</fullName>
    </recommendedName>
</protein>
<feature type="transmembrane region" description="Helical" evidence="2">
    <location>
        <begin position="268"/>
        <end position="295"/>
    </location>
</feature>
<feature type="compositionally biased region" description="Low complexity" evidence="1">
    <location>
        <begin position="89"/>
        <end position="109"/>
    </location>
</feature>
<keyword evidence="2" id="KW-0472">Membrane</keyword>
<dbReference type="AlphaFoldDB" id="A0A364V7C7"/>
<evidence type="ECO:0000313" key="5">
    <source>
        <dbReference type="Proteomes" id="UP000251577"/>
    </source>
</evidence>
<feature type="region of interest" description="Disordered" evidence="1">
    <location>
        <begin position="525"/>
        <end position="560"/>
    </location>
</feature>
<proteinExistence type="predicted"/>
<keyword evidence="5" id="KW-1185">Reference proteome</keyword>